<dbReference type="EMBL" id="RJVU01002272">
    <property type="protein sequence ID" value="ROL55116.1"/>
    <property type="molecule type" value="Genomic_DNA"/>
</dbReference>
<comment type="caution">
    <text evidence="2">The sequence shown here is derived from an EMBL/GenBank/DDBJ whole genome shotgun (WGS) entry which is preliminary data.</text>
</comment>
<dbReference type="Gene3D" id="2.60.40.10">
    <property type="entry name" value="Immunoglobulins"/>
    <property type="match status" value="1"/>
</dbReference>
<proteinExistence type="predicted"/>
<organism evidence="2 3">
    <name type="scientific">Anabarilius grahami</name>
    <name type="common">Kanglang fish</name>
    <name type="synonym">Barilius grahami</name>
    <dbReference type="NCBI Taxonomy" id="495550"/>
    <lineage>
        <taxon>Eukaryota</taxon>
        <taxon>Metazoa</taxon>
        <taxon>Chordata</taxon>
        <taxon>Craniata</taxon>
        <taxon>Vertebrata</taxon>
        <taxon>Euteleostomi</taxon>
        <taxon>Actinopterygii</taxon>
        <taxon>Neopterygii</taxon>
        <taxon>Teleostei</taxon>
        <taxon>Ostariophysi</taxon>
        <taxon>Cypriniformes</taxon>
        <taxon>Xenocyprididae</taxon>
        <taxon>Xenocypridinae</taxon>
        <taxon>Xenocypridinae incertae sedis</taxon>
        <taxon>Anabarilius</taxon>
    </lineage>
</organism>
<dbReference type="OrthoDB" id="8741746at2759"/>
<dbReference type="PANTHER" id="PTHR21063">
    <property type="entry name" value="LFA-3"/>
    <property type="match status" value="1"/>
</dbReference>
<evidence type="ECO:0000313" key="2">
    <source>
        <dbReference type="EMBL" id="ROL55116.1"/>
    </source>
</evidence>
<gene>
    <name evidence="2" type="ORF">DPX16_0811</name>
</gene>
<protein>
    <recommendedName>
        <fullName evidence="1">Immunoglobulin domain-containing protein</fullName>
    </recommendedName>
</protein>
<dbReference type="SUPFAM" id="SSF48726">
    <property type="entry name" value="Immunoglobulin"/>
    <property type="match status" value="1"/>
</dbReference>
<dbReference type="Proteomes" id="UP000281406">
    <property type="component" value="Unassembled WGS sequence"/>
</dbReference>
<dbReference type="Pfam" id="PF13927">
    <property type="entry name" value="Ig_3"/>
    <property type="match status" value="1"/>
</dbReference>
<evidence type="ECO:0000313" key="3">
    <source>
        <dbReference type="Proteomes" id="UP000281406"/>
    </source>
</evidence>
<accession>A0A3N0Z9K4</accession>
<reference evidence="2 3" key="1">
    <citation type="submission" date="2018-10" db="EMBL/GenBank/DDBJ databases">
        <title>Genome assembly for a Yunnan-Guizhou Plateau 3E fish, Anabarilius grahami (Regan), and its evolutionary and genetic applications.</title>
        <authorList>
            <person name="Jiang W."/>
        </authorList>
    </citation>
    <scope>NUCLEOTIDE SEQUENCE [LARGE SCALE GENOMIC DNA]</scope>
    <source>
        <strain evidence="2">AG-KIZ</strain>
        <tissue evidence="2">Muscle</tissue>
    </source>
</reference>
<evidence type="ECO:0000259" key="1">
    <source>
        <dbReference type="SMART" id="SM00409"/>
    </source>
</evidence>
<sequence length="167" mass="18636">MGASQYPSSSPRSSVLHPMTRKTIELSHLEGHLNSLIEGVSGVDTDEVSVSVVEGDSVTLITGVETKHQDRIRWYFNDIRIAQINGDQSKTCTDVQCNGDTERFRDRLKLDHQTGSLTITNTRNTDAGKYELKISSGSSESEKIFSVTIRGESLFKKPSESKRCVWR</sequence>
<dbReference type="InterPro" id="IPR013783">
    <property type="entry name" value="Ig-like_fold"/>
</dbReference>
<dbReference type="InterPro" id="IPR036179">
    <property type="entry name" value="Ig-like_dom_sf"/>
</dbReference>
<dbReference type="InterPro" id="IPR003599">
    <property type="entry name" value="Ig_sub"/>
</dbReference>
<dbReference type="AlphaFoldDB" id="A0A3N0Z9K4"/>
<dbReference type="SMART" id="SM00409">
    <property type="entry name" value="IG"/>
    <property type="match status" value="1"/>
</dbReference>
<name>A0A3N0Z9K4_ANAGA</name>
<feature type="domain" description="Immunoglobulin" evidence="1">
    <location>
        <begin position="47"/>
        <end position="150"/>
    </location>
</feature>
<dbReference type="PANTHER" id="PTHR21063:SF4">
    <property type="entry name" value="CD48 ANTIGEN-RELATED"/>
    <property type="match status" value="1"/>
</dbReference>
<keyword evidence="3" id="KW-1185">Reference proteome</keyword>